<gene>
    <name evidence="1" type="ORF">SAMN06265370_108173</name>
</gene>
<reference evidence="1 2" key="1">
    <citation type="submission" date="2017-06" db="EMBL/GenBank/DDBJ databases">
        <authorList>
            <person name="Kim H.J."/>
            <person name="Triplett B.A."/>
        </authorList>
    </citation>
    <scope>NUCLEOTIDE SEQUENCE [LARGE SCALE GENOMIC DNA]</scope>
    <source>
        <strain evidence="1 2">DSM 29052</strain>
    </source>
</reference>
<evidence type="ECO:0000313" key="1">
    <source>
        <dbReference type="EMBL" id="SNR52595.1"/>
    </source>
</evidence>
<protein>
    <submittedName>
        <fullName evidence="1">Uncharacterized protein</fullName>
    </submittedName>
</protein>
<dbReference type="EMBL" id="FZNN01000008">
    <property type="protein sequence ID" value="SNR52595.1"/>
    <property type="molecule type" value="Genomic_DNA"/>
</dbReference>
<keyword evidence="2" id="KW-1185">Reference proteome</keyword>
<name>A0A238X0V7_9RHOB</name>
<sequence>MTAYGTRMESVWLAYGCDMARVVKVASHG</sequence>
<dbReference type="AlphaFoldDB" id="A0A238X0V7"/>
<proteinExistence type="predicted"/>
<organism evidence="1 2">
    <name type="scientific">Puniceibacterium sediminis</name>
    <dbReference type="NCBI Taxonomy" id="1608407"/>
    <lineage>
        <taxon>Bacteria</taxon>
        <taxon>Pseudomonadati</taxon>
        <taxon>Pseudomonadota</taxon>
        <taxon>Alphaproteobacteria</taxon>
        <taxon>Rhodobacterales</taxon>
        <taxon>Paracoccaceae</taxon>
        <taxon>Puniceibacterium</taxon>
    </lineage>
</organism>
<evidence type="ECO:0000313" key="2">
    <source>
        <dbReference type="Proteomes" id="UP000198417"/>
    </source>
</evidence>
<dbReference type="Proteomes" id="UP000198417">
    <property type="component" value="Unassembled WGS sequence"/>
</dbReference>
<accession>A0A238X0V7</accession>